<dbReference type="InParanoid" id="A0A1J7J4S6"/>
<gene>
    <name evidence="2" type="ORF">CONLIGDRAFT_710369</name>
</gene>
<feature type="non-terminal residue" evidence="2">
    <location>
        <position position="113"/>
    </location>
</feature>
<evidence type="ECO:0000313" key="3">
    <source>
        <dbReference type="Proteomes" id="UP000182658"/>
    </source>
</evidence>
<dbReference type="OrthoDB" id="4748970at2759"/>
<feature type="domain" description="C2H2-type" evidence="1">
    <location>
        <begin position="13"/>
        <end position="36"/>
    </location>
</feature>
<organism evidence="2 3">
    <name type="scientific">Coniochaeta ligniaria NRRL 30616</name>
    <dbReference type="NCBI Taxonomy" id="1408157"/>
    <lineage>
        <taxon>Eukaryota</taxon>
        <taxon>Fungi</taxon>
        <taxon>Dikarya</taxon>
        <taxon>Ascomycota</taxon>
        <taxon>Pezizomycotina</taxon>
        <taxon>Sordariomycetes</taxon>
        <taxon>Sordariomycetidae</taxon>
        <taxon>Coniochaetales</taxon>
        <taxon>Coniochaetaceae</taxon>
        <taxon>Coniochaeta</taxon>
    </lineage>
</organism>
<evidence type="ECO:0000313" key="2">
    <source>
        <dbReference type="EMBL" id="OIW35135.1"/>
    </source>
</evidence>
<evidence type="ECO:0000259" key="1">
    <source>
        <dbReference type="PROSITE" id="PS00028"/>
    </source>
</evidence>
<dbReference type="SMART" id="SM00355">
    <property type="entry name" value="ZnF_C2H2"/>
    <property type="match status" value="3"/>
</dbReference>
<dbReference type="InterPro" id="IPR013087">
    <property type="entry name" value="Znf_C2H2_type"/>
</dbReference>
<keyword evidence="3" id="KW-1185">Reference proteome</keyword>
<name>A0A1J7J4S6_9PEZI</name>
<dbReference type="Proteomes" id="UP000182658">
    <property type="component" value="Unassembled WGS sequence"/>
</dbReference>
<proteinExistence type="predicted"/>
<dbReference type="AlphaFoldDB" id="A0A1J7J4S6"/>
<protein>
    <recommendedName>
        <fullName evidence="1">C2H2-type domain-containing protein</fullName>
    </recommendedName>
</protein>
<dbReference type="EMBL" id="KV875093">
    <property type="protein sequence ID" value="OIW35135.1"/>
    <property type="molecule type" value="Genomic_DNA"/>
</dbReference>
<dbReference type="PROSITE" id="PS00028">
    <property type="entry name" value="ZINC_FINGER_C2H2_1"/>
    <property type="match status" value="1"/>
</dbReference>
<reference evidence="2 3" key="1">
    <citation type="submission" date="2016-10" db="EMBL/GenBank/DDBJ databases">
        <title>Draft genome sequence of Coniochaeta ligniaria NRRL30616, a lignocellulolytic fungus for bioabatement of inhibitors in plant biomass hydrolysates.</title>
        <authorList>
            <consortium name="DOE Joint Genome Institute"/>
            <person name="Jimenez D.J."/>
            <person name="Hector R.E."/>
            <person name="Riley R."/>
            <person name="Sun H."/>
            <person name="Grigoriev I.V."/>
            <person name="Van Elsas J.D."/>
            <person name="Nichols N.N."/>
        </authorList>
    </citation>
    <scope>NUCLEOTIDE SEQUENCE [LARGE SCALE GENOMIC DNA]</scope>
    <source>
        <strain evidence="2 3">NRRL 30616</strain>
    </source>
</reference>
<accession>A0A1J7J4S6</accession>
<sequence length="113" mass="13201">MGSSRPDIEYNKCPARRCNEMFLNNLDMQSHLEQKHPHMRTFPFPYEDCEVVCKSQHALHLHQRSEHLKLEFPCPMEGRSKTLTLKLGIKQHVKAVHEGIGFPRHEEVCAKIL</sequence>